<reference evidence="1 2" key="1">
    <citation type="journal article" date="2011" name="Syst. Appl. Microbiol.">
        <title>Defluviimonas denitrificans gen. nov., sp. nov., and Pararhodobacter aggregans gen. nov., sp. nov., non-phototrophic Rhodobacteraceae from the biofilter of a marine aquaculture.</title>
        <authorList>
            <person name="Foesel B.U."/>
            <person name="Drake H.L."/>
            <person name="Schramm A."/>
        </authorList>
    </citation>
    <scope>NUCLEOTIDE SEQUENCE [LARGE SCALE GENOMIC DNA]</scope>
    <source>
        <strain evidence="1 2">D1-19</strain>
    </source>
</reference>
<comment type="caution">
    <text evidence="1">The sequence shown here is derived from an EMBL/GenBank/DDBJ whole genome shotgun (WGS) entry which is preliminary data.</text>
</comment>
<dbReference type="AlphaFoldDB" id="A0A2T7UNB2"/>
<name>A0A2T7UNB2_9RHOB</name>
<gene>
    <name evidence="1" type="ORF">DDE23_18385</name>
</gene>
<proteinExistence type="predicted"/>
<organism evidence="1 2">
    <name type="scientific">Pararhodobacter aggregans</name>
    <dbReference type="NCBI Taxonomy" id="404875"/>
    <lineage>
        <taxon>Bacteria</taxon>
        <taxon>Pseudomonadati</taxon>
        <taxon>Pseudomonadota</taxon>
        <taxon>Alphaproteobacteria</taxon>
        <taxon>Rhodobacterales</taxon>
        <taxon>Paracoccaceae</taxon>
        <taxon>Pararhodobacter</taxon>
    </lineage>
</organism>
<sequence>MHMPNRSRPLPLLRARKEAARRLLRGAALTLCGLGLSMAPGAAQGQDAPGGRPAFHDVGGRIMIDYSAFTLTSGGDFDLLGVHYLQNINDWLAFGVGASAPIAGGNYGGFFAADVTLHAQRDIGRNFFVNAGLAVGAGAGGASVNGIRRLSGEGFYTRAYAGIGYHFRRFSAGVNYARVAIAGSELNDSTLNFFVQVPFSFAVGRFGDAGQVLTSDEFRAPQHQNIISLQFNHVQQINPTGLYQGTIGFASTQFTHFHTPNVYSYFGVDIGATGLLWYNQAHGGIGGRVALGRNVNLYAQLGIGSGGWVTDTIDTGPGFIIYPKVTLEYLWGNGVGTTLSAGYFYAPFGTSRNWTVGVGLNYHLSHPERRGGGVLAGAEYTLRGIRLHTFGRVTSPIFYNGRESEGLTMVALQADYMLNDRWYLAGQIAAATNAFRGFAGYAEGFFGAGWQTRPFAGGRLQGYAQVLYGLNDVGVDPAREVGALLYPSIGVNYYLNERVSIYGQLGATISLGRYMNASMTNSWRNTSIGLGMTYRFSLPTRS</sequence>
<dbReference type="Proteomes" id="UP000244810">
    <property type="component" value="Unassembled WGS sequence"/>
</dbReference>
<keyword evidence="2" id="KW-1185">Reference proteome</keyword>
<accession>A0A2T7UNB2</accession>
<dbReference type="EMBL" id="QDDR01000010">
    <property type="protein sequence ID" value="PVE46157.1"/>
    <property type="molecule type" value="Genomic_DNA"/>
</dbReference>
<evidence type="ECO:0000313" key="2">
    <source>
        <dbReference type="Proteomes" id="UP000244810"/>
    </source>
</evidence>
<evidence type="ECO:0000313" key="1">
    <source>
        <dbReference type="EMBL" id="PVE46157.1"/>
    </source>
</evidence>
<protein>
    <submittedName>
        <fullName evidence="1">Uncharacterized protein</fullName>
    </submittedName>
</protein>